<evidence type="ECO:0000256" key="2">
    <source>
        <dbReference type="SAM" id="MobiDB-lite"/>
    </source>
</evidence>
<keyword evidence="3" id="KW-1133">Transmembrane helix</keyword>
<keyword evidence="3" id="KW-0472">Membrane</keyword>
<feature type="region of interest" description="Disordered" evidence="2">
    <location>
        <begin position="142"/>
        <end position="162"/>
    </location>
</feature>
<dbReference type="AlphaFoldDB" id="A0A2L1GKG6"/>
<dbReference type="OrthoDB" id="5430750at2"/>
<dbReference type="RefSeq" id="WP_104935491.1">
    <property type="nucleotide sequence ID" value="NZ_CP021255.1"/>
</dbReference>
<name>A0A2L1GKG6_9BACT</name>
<keyword evidence="1" id="KW-0175">Coiled coil</keyword>
<keyword evidence="3" id="KW-0812">Transmembrane</keyword>
<evidence type="ECO:0000313" key="5">
    <source>
        <dbReference type="Proteomes" id="UP000239867"/>
    </source>
</evidence>
<gene>
    <name evidence="4" type="ORF">CAY53_00600</name>
</gene>
<dbReference type="EMBL" id="CP021255">
    <property type="protein sequence ID" value="AVD70165.1"/>
    <property type="molecule type" value="Genomic_DNA"/>
</dbReference>
<dbReference type="KEGG" id="deo:CAY53_00600"/>
<keyword evidence="5" id="KW-1185">Reference proteome</keyword>
<dbReference type="Proteomes" id="UP000239867">
    <property type="component" value="Chromosome"/>
</dbReference>
<reference evidence="4 5" key="1">
    <citation type="journal article" date="2018" name="MBio">
        <title>Insights into the evolution of host association through the isolation and characterization of a novel human periodontal pathobiont, Desulfobulbus oralis.</title>
        <authorList>
            <person name="Cross K.L."/>
            <person name="Chirania P."/>
            <person name="Xiong W."/>
            <person name="Beall C.J."/>
            <person name="Elkins J.G."/>
            <person name="Giannone R.J."/>
            <person name="Griffen A.L."/>
            <person name="Guss A.M."/>
            <person name="Hettich R.L."/>
            <person name="Joshi S.S."/>
            <person name="Mokrzan E.M."/>
            <person name="Martin R.K."/>
            <person name="Zhulin I.B."/>
            <person name="Leys E.J."/>
            <person name="Podar M."/>
        </authorList>
    </citation>
    <scope>NUCLEOTIDE SEQUENCE [LARGE SCALE GENOMIC DNA]</scope>
    <source>
        <strain evidence="4 5">ORNL</strain>
    </source>
</reference>
<feature type="transmembrane region" description="Helical" evidence="3">
    <location>
        <begin position="14"/>
        <end position="34"/>
    </location>
</feature>
<evidence type="ECO:0000256" key="1">
    <source>
        <dbReference type="SAM" id="Coils"/>
    </source>
</evidence>
<accession>A0A2L1GKG6</accession>
<sequence length="162" mass="18774">MDTSWLGDLLFNPFTIGLGFGLIGAVFVWLRGCVKIRELNRDRRKLREHLQTKLEIDAVETERRKQEMENLKQERDNLRNMVQSLNQKPGRAELRQLQVFQRAVDVMMTKSPGFAPVWQMTVQEAEEEIVRAERGIIPFIRRMTGSSSPGRGPLELEQHSGR</sequence>
<organism evidence="4 5">
    <name type="scientific">Desulfobulbus oralis</name>
    <dbReference type="NCBI Taxonomy" id="1986146"/>
    <lineage>
        <taxon>Bacteria</taxon>
        <taxon>Pseudomonadati</taxon>
        <taxon>Thermodesulfobacteriota</taxon>
        <taxon>Desulfobulbia</taxon>
        <taxon>Desulfobulbales</taxon>
        <taxon>Desulfobulbaceae</taxon>
        <taxon>Desulfobulbus</taxon>
    </lineage>
</organism>
<proteinExistence type="predicted"/>
<feature type="coiled-coil region" evidence="1">
    <location>
        <begin position="36"/>
        <end position="88"/>
    </location>
</feature>
<protein>
    <submittedName>
        <fullName evidence="4">Uncharacterized protein</fullName>
    </submittedName>
</protein>
<evidence type="ECO:0000313" key="4">
    <source>
        <dbReference type="EMBL" id="AVD70165.1"/>
    </source>
</evidence>
<evidence type="ECO:0000256" key="3">
    <source>
        <dbReference type="SAM" id="Phobius"/>
    </source>
</evidence>